<evidence type="ECO:0000313" key="12">
    <source>
        <dbReference type="Proteomes" id="UP001178888"/>
    </source>
</evidence>
<feature type="transmembrane region" description="Helical" evidence="7">
    <location>
        <begin position="261"/>
        <end position="284"/>
    </location>
</feature>
<feature type="transmembrane region" description="Helical" evidence="7">
    <location>
        <begin position="110"/>
        <end position="132"/>
    </location>
</feature>
<dbReference type="Proteomes" id="UP001178888">
    <property type="component" value="Unassembled WGS sequence"/>
</dbReference>
<reference evidence="10 11" key="1">
    <citation type="submission" date="2019-03" db="EMBL/GenBank/DDBJ databases">
        <title>Bacillus niacini sp. nov. a Nicotinate-Metabolizing Mesophile Isolated from Soil.</title>
        <authorList>
            <person name="Zhang G."/>
        </authorList>
    </citation>
    <scope>NUCLEOTIDE SEQUENCE [LARGE SCALE GENOMIC DNA]</scope>
    <source>
        <strain evidence="10 11">WN066</strain>
    </source>
</reference>
<evidence type="ECO:0000313" key="11">
    <source>
        <dbReference type="Proteomes" id="UP000295132"/>
    </source>
</evidence>
<evidence type="ECO:0000256" key="1">
    <source>
        <dbReference type="ARBA" id="ARBA00004141"/>
    </source>
</evidence>
<keyword evidence="12" id="KW-1185">Reference proteome</keyword>
<dbReference type="GO" id="GO:0016780">
    <property type="term" value="F:phosphotransferase activity, for other substituted phosphate groups"/>
    <property type="evidence" value="ECO:0007669"/>
    <property type="project" value="TreeGrafter"/>
</dbReference>
<feature type="transmembrane region" description="Helical" evidence="7">
    <location>
        <begin position="12"/>
        <end position="33"/>
    </location>
</feature>
<evidence type="ECO:0000256" key="7">
    <source>
        <dbReference type="SAM" id="Phobius"/>
    </source>
</evidence>
<dbReference type="RefSeq" id="WP_133334131.1">
    <property type="nucleotide sequence ID" value="NZ_JAVGVR010000001.1"/>
</dbReference>
<organism evidence="10 11">
    <name type="scientific">Bacillus salipaludis</name>
    <dbReference type="NCBI Taxonomy" id="2547811"/>
    <lineage>
        <taxon>Bacteria</taxon>
        <taxon>Bacillati</taxon>
        <taxon>Bacillota</taxon>
        <taxon>Bacilli</taxon>
        <taxon>Bacillales</taxon>
        <taxon>Bacillaceae</taxon>
        <taxon>Bacillus</taxon>
    </lineage>
</organism>
<evidence type="ECO:0000313" key="10">
    <source>
        <dbReference type="EMBL" id="TDK62414.1"/>
    </source>
</evidence>
<accession>A0A4R5VW22</accession>
<proteinExistence type="inferred from homology"/>
<reference evidence="9" key="2">
    <citation type="submission" date="2023-08" db="EMBL/GenBank/DDBJ databases">
        <title>Nitrogen cycling bacteria in agricultural field soils.</title>
        <authorList>
            <person name="Jang J."/>
        </authorList>
    </citation>
    <scope>NUCLEOTIDE SEQUENCE</scope>
    <source>
        <strain evidence="9">PS3-36</strain>
    </source>
</reference>
<comment type="caution">
    <text evidence="10">The sequence shown here is derived from an EMBL/GenBank/DDBJ whole genome shotgun (WGS) entry which is preliminary data.</text>
</comment>
<dbReference type="InterPro" id="IPR003362">
    <property type="entry name" value="Bact_transf"/>
</dbReference>
<keyword evidence="4 7" id="KW-0812">Transmembrane</keyword>
<dbReference type="PANTHER" id="PTHR30576:SF0">
    <property type="entry name" value="UNDECAPRENYL-PHOSPHATE N-ACETYLGALACTOSAMINYL 1-PHOSPHATE TRANSFERASE-RELATED"/>
    <property type="match status" value="1"/>
</dbReference>
<dbReference type="EC" id="2.7.8.-" evidence="9"/>
<evidence type="ECO:0000256" key="4">
    <source>
        <dbReference type="ARBA" id="ARBA00022692"/>
    </source>
</evidence>
<dbReference type="PANTHER" id="PTHR30576">
    <property type="entry name" value="COLANIC BIOSYNTHESIS UDP-GLUCOSE LIPID CARRIER TRANSFERASE"/>
    <property type="match status" value="1"/>
</dbReference>
<name>A0A4R5VW22_9BACI</name>
<feature type="transmembrane region" description="Helical" evidence="7">
    <location>
        <begin position="79"/>
        <end position="104"/>
    </location>
</feature>
<gene>
    <name evidence="10" type="ORF">E2K98_10220</name>
    <name evidence="9" type="ORF">RCG21_28005</name>
</gene>
<evidence type="ECO:0000259" key="8">
    <source>
        <dbReference type="Pfam" id="PF02397"/>
    </source>
</evidence>
<protein>
    <submittedName>
        <fullName evidence="10">Sugar transferase</fullName>
        <ecNumber evidence="9">2.7.8.-</ecNumber>
    </submittedName>
</protein>
<comment type="subcellular location">
    <subcellularLocation>
        <location evidence="1">Membrane</location>
        <topology evidence="1">Multi-pass membrane protein</topology>
    </subcellularLocation>
</comment>
<evidence type="ECO:0000256" key="2">
    <source>
        <dbReference type="ARBA" id="ARBA00006464"/>
    </source>
</evidence>
<evidence type="ECO:0000256" key="3">
    <source>
        <dbReference type="ARBA" id="ARBA00022679"/>
    </source>
</evidence>
<keyword evidence="5 7" id="KW-1133">Transmembrane helix</keyword>
<dbReference type="AlphaFoldDB" id="A0A4R5VW22"/>
<dbReference type="EMBL" id="SMYO01000004">
    <property type="protein sequence ID" value="TDK62414.1"/>
    <property type="molecule type" value="Genomic_DNA"/>
</dbReference>
<keyword evidence="3 10" id="KW-0808">Transferase</keyword>
<feature type="domain" description="Bacterial sugar transferase" evidence="8">
    <location>
        <begin position="256"/>
        <end position="437"/>
    </location>
</feature>
<keyword evidence="6 7" id="KW-0472">Membrane</keyword>
<feature type="transmembrane region" description="Helical" evidence="7">
    <location>
        <begin position="48"/>
        <end position="67"/>
    </location>
</feature>
<dbReference type="InterPro" id="IPR017475">
    <property type="entry name" value="EPS_sugar_tfrase"/>
</dbReference>
<dbReference type="NCBIfam" id="TIGR03025">
    <property type="entry name" value="EPS_sugtrans"/>
    <property type="match status" value="1"/>
</dbReference>
<evidence type="ECO:0000256" key="6">
    <source>
        <dbReference type="ARBA" id="ARBA00023136"/>
    </source>
</evidence>
<dbReference type="Proteomes" id="UP000295132">
    <property type="component" value="Unassembled WGS sequence"/>
</dbReference>
<evidence type="ECO:0000313" key="9">
    <source>
        <dbReference type="EMBL" id="MDQ6600120.1"/>
    </source>
</evidence>
<dbReference type="EMBL" id="JAVGVR010000001">
    <property type="protein sequence ID" value="MDQ6600120.1"/>
    <property type="molecule type" value="Genomic_DNA"/>
</dbReference>
<evidence type="ECO:0000256" key="5">
    <source>
        <dbReference type="ARBA" id="ARBA00022989"/>
    </source>
</evidence>
<dbReference type="GO" id="GO:0016020">
    <property type="term" value="C:membrane"/>
    <property type="evidence" value="ECO:0007669"/>
    <property type="project" value="UniProtKB-SubCell"/>
</dbReference>
<sequence length="466" mass="53832">MNEDFGRRRYVKMFLAVVDITIVFTGFILANGILQQFSIMNMELIVDYSWLIVVSAASVVPLYLYDLYTDWRRKGIHHLVYSIVLSMIIFSGLESIISLLTPYLPFQPSYILAAFLIQTTLLTCFHVCVWYINKKLFGKKKVYIIGEASNAGLYLAGKLLNHHNGWFEIEGFIPLEKKRNLHEYVKKCDLFLLSPAINRKDCEEIARVCIRYGKEILMVPQLFELSFIGANTQQIDDMLVVSIKPPLLNVSQKISKRIFDVMVSAVLLVIASPFFMILFFLIPLTSKGPAFFKQERIGLDGKPYWIYKFRSMIQDAEKRTGPVLATDKDPRITLVGRIIRAVRLDELPQLINVLKGEMSLVGPRPEREYFINQFKQTLPDYPYRLTVKPGITGLAQVLANYTTPVEDKLRFDLLYVRNYSFTLDIKILFQTIRVVLQREQAQGVKEGSIYNQKLLKRLEKNKVMNH</sequence>
<dbReference type="Pfam" id="PF02397">
    <property type="entry name" value="Bac_transf"/>
    <property type="match status" value="1"/>
</dbReference>
<comment type="similarity">
    <text evidence="2">Belongs to the bacterial sugar transferase family.</text>
</comment>